<dbReference type="PANTHER" id="PTHR45786:SF66">
    <property type="entry name" value="HOOK MOTIF PROTEIN, PUTATIVE-RELATED"/>
    <property type="match status" value="1"/>
</dbReference>
<dbReference type="STRING" id="3847.A0A0R0LEK2"/>
<reference evidence="2" key="2">
    <citation type="submission" date="2018-02" db="UniProtKB">
        <authorList>
            <consortium name="EnsemblPlants"/>
        </authorList>
    </citation>
    <scope>IDENTIFICATION</scope>
    <source>
        <strain evidence="2">Williams 82</strain>
    </source>
</reference>
<sequence>MSFHLFWTWGAFKLPNSSLGATYNDIGDPVWKCKHCKAMMWYDERINKDKQSKNPMFALCCGNGKIQLPLLEDPPQPMRQLLFDSNSTKSKNFQVNIRSYNLMFAFTSPGAKVDTSYNTSRDPLTFRIHGQGHQLMGSLLPMANNSPKFAQLYIYDTKNEVKNRLAQNPLFNNVYYQHFVMRLEQYSGTKIILMKTIRMARDKLQPSIVCDLKLKLISDRQLDGRLYNLPNTDEVVALIVGDEHTGNKRDIEKQTGRLKRINELHPAYLPLQYPFLYPKGEDGYRPNILHKDHLNSHVAKRKKVTMREYFFVCTIEWQKRGLPHAHILIFLHPSNKYANPEDIHNIISVEIPNKDTHLELYELVNNRMIHGPCGLSNRRTPCMVDGKCIRFFPKKFQQATIVDQDGFLVYRRRNNGHMVQRY</sequence>
<reference evidence="1 2" key="1">
    <citation type="journal article" date="2010" name="Nature">
        <title>Genome sequence of the palaeopolyploid soybean.</title>
        <authorList>
            <person name="Schmutz J."/>
            <person name="Cannon S.B."/>
            <person name="Schlueter J."/>
            <person name="Ma J."/>
            <person name="Mitros T."/>
            <person name="Nelson W."/>
            <person name="Hyten D.L."/>
            <person name="Song Q."/>
            <person name="Thelen J.J."/>
            <person name="Cheng J."/>
            <person name="Xu D."/>
            <person name="Hellsten U."/>
            <person name="May G.D."/>
            <person name="Yu Y."/>
            <person name="Sakurai T."/>
            <person name="Umezawa T."/>
            <person name="Bhattacharyya M.K."/>
            <person name="Sandhu D."/>
            <person name="Valliyodan B."/>
            <person name="Lindquist E."/>
            <person name="Peto M."/>
            <person name="Grant D."/>
            <person name="Shu S."/>
            <person name="Goodstein D."/>
            <person name="Barry K."/>
            <person name="Futrell-Griggs M."/>
            <person name="Abernathy B."/>
            <person name="Du J."/>
            <person name="Tian Z."/>
            <person name="Zhu L."/>
            <person name="Gill N."/>
            <person name="Joshi T."/>
            <person name="Libault M."/>
            <person name="Sethuraman A."/>
            <person name="Zhang X.-C."/>
            <person name="Shinozaki K."/>
            <person name="Nguyen H.T."/>
            <person name="Wing R.A."/>
            <person name="Cregan P."/>
            <person name="Specht J."/>
            <person name="Grimwood J."/>
            <person name="Rokhsar D."/>
            <person name="Stacey G."/>
            <person name="Shoemaker R.C."/>
            <person name="Jackson S.A."/>
        </authorList>
    </citation>
    <scope>NUCLEOTIDE SEQUENCE</scope>
    <source>
        <strain evidence="2">cv. Williams 82</strain>
        <tissue evidence="1">Callus</tissue>
    </source>
</reference>
<accession>A0A0R0LEK2</accession>
<evidence type="ECO:0000313" key="1">
    <source>
        <dbReference type="EMBL" id="KRH75259.1"/>
    </source>
</evidence>
<evidence type="ECO:0008006" key="4">
    <source>
        <dbReference type="Google" id="ProtNLM"/>
    </source>
</evidence>
<dbReference type="PANTHER" id="PTHR45786">
    <property type="entry name" value="DNA BINDING PROTEIN-LIKE"/>
    <property type="match status" value="1"/>
</dbReference>
<reference evidence="1" key="3">
    <citation type="submission" date="2018-07" db="EMBL/GenBank/DDBJ databases">
        <title>WGS assembly of Glycine max.</title>
        <authorList>
            <person name="Schmutz J."/>
            <person name="Cannon S."/>
            <person name="Schlueter J."/>
            <person name="Ma J."/>
            <person name="Mitros T."/>
            <person name="Nelson W."/>
            <person name="Hyten D."/>
            <person name="Song Q."/>
            <person name="Thelen J."/>
            <person name="Cheng J."/>
            <person name="Xu D."/>
            <person name="Hellsten U."/>
            <person name="May G."/>
            <person name="Yu Y."/>
            <person name="Sakurai T."/>
            <person name="Umezawa T."/>
            <person name="Bhattacharyya M."/>
            <person name="Sandhu D."/>
            <person name="Valliyodan B."/>
            <person name="Lindquist E."/>
            <person name="Peto M."/>
            <person name="Grant D."/>
            <person name="Shu S."/>
            <person name="Goodstein D."/>
            <person name="Barry K."/>
            <person name="Futrell-Griggs M."/>
            <person name="Abernathy B."/>
            <person name="Du J."/>
            <person name="Tian Z."/>
            <person name="Zhu L."/>
            <person name="Gill N."/>
            <person name="Joshi T."/>
            <person name="Libault M."/>
            <person name="Sethuraman A."/>
            <person name="Zhang X."/>
            <person name="Shinozaki K."/>
            <person name="Nguyen H."/>
            <person name="Wing R."/>
            <person name="Cregan P."/>
            <person name="Specht J."/>
            <person name="Grimwood J."/>
            <person name="Rokhsar D."/>
            <person name="Stacey G."/>
            <person name="Shoemaker R."/>
            <person name="Jackson S."/>
        </authorList>
    </citation>
    <scope>NUCLEOTIDE SEQUENCE</scope>
    <source>
        <tissue evidence="1">Callus</tissue>
    </source>
</reference>
<dbReference type="Gramene" id="KRH75259">
    <property type="protein sequence ID" value="KRH75259"/>
    <property type="gene ID" value="GLYMA_01G073800"/>
</dbReference>
<dbReference type="EMBL" id="CM000834">
    <property type="protein sequence ID" value="KRH75259.1"/>
    <property type="molecule type" value="Genomic_DNA"/>
</dbReference>
<dbReference type="SMR" id="A0A0R0LEK2"/>
<evidence type="ECO:0000313" key="3">
    <source>
        <dbReference type="Proteomes" id="UP000008827"/>
    </source>
</evidence>
<dbReference type="Proteomes" id="UP000008827">
    <property type="component" value="Chromosome 1"/>
</dbReference>
<protein>
    <recommendedName>
        <fullName evidence="4">Helitron helicase-like domain-containing protein</fullName>
    </recommendedName>
</protein>
<name>A0A0R0LEK2_SOYBN</name>
<organism evidence="1">
    <name type="scientific">Glycine max</name>
    <name type="common">Soybean</name>
    <name type="synonym">Glycine hispida</name>
    <dbReference type="NCBI Taxonomy" id="3847"/>
    <lineage>
        <taxon>Eukaryota</taxon>
        <taxon>Viridiplantae</taxon>
        <taxon>Streptophyta</taxon>
        <taxon>Embryophyta</taxon>
        <taxon>Tracheophyta</taxon>
        <taxon>Spermatophyta</taxon>
        <taxon>Magnoliopsida</taxon>
        <taxon>eudicotyledons</taxon>
        <taxon>Gunneridae</taxon>
        <taxon>Pentapetalae</taxon>
        <taxon>rosids</taxon>
        <taxon>fabids</taxon>
        <taxon>Fabales</taxon>
        <taxon>Fabaceae</taxon>
        <taxon>Papilionoideae</taxon>
        <taxon>50 kb inversion clade</taxon>
        <taxon>NPAAA clade</taxon>
        <taxon>indigoferoid/millettioid clade</taxon>
        <taxon>Phaseoleae</taxon>
        <taxon>Glycine</taxon>
        <taxon>Glycine subgen. Soja</taxon>
    </lineage>
</organism>
<dbReference type="InParanoid" id="A0A0R0LEK2"/>
<keyword evidence="3" id="KW-1185">Reference proteome</keyword>
<proteinExistence type="predicted"/>
<evidence type="ECO:0000313" key="2">
    <source>
        <dbReference type="EnsemblPlants" id="KRH75259"/>
    </source>
</evidence>
<dbReference type="AlphaFoldDB" id="A0A0R0LEK2"/>
<dbReference type="EnsemblPlants" id="KRH75259">
    <property type="protein sequence ID" value="KRH75259"/>
    <property type="gene ID" value="GLYMA_01G073800"/>
</dbReference>
<gene>
    <name evidence="1" type="ORF">GLYMA_01G073800</name>
</gene>